<evidence type="ECO:0000313" key="1">
    <source>
        <dbReference type="EMBL" id="MFD2479271.1"/>
    </source>
</evidence>
<evidence type="ECO:0000313" key="2">
    <source>
        <dbReference type="Proteomes" id="UP001597542"/>
    </source>
</evidence>
<gene>
    <name evidence="1" type="ORF">ACFSUT_03210</name>
</gene>
<accession>A0ABW5HQL4</accession>
<proteinExistence type="predicted"/>
<dbReference type="Proteomes" id="UP001597542">
    <property type="component" value="Unassembled WGS sequence"/>
</dbReference>
<protein>
    <recommendedName>
        <fullName evidence="3">DUF4177 domain-containing protein</fullName>
    </recommendedName>
</protein>
<organism evidence="1 2">
    <name type="scientific">Amycolatopsis albidoflavus</name>
    <dbReference type="NCBI Taxonomy" id="102226"/>
    <lineage>
        <taxon>Bacteria</taxon>
        <taxon>Bacillati</taxon>
        <taxon>Actinomycetota</taxon>
        <taxon>Actinomycetes</taxon>
        <taxon>Pseudonocardiales</taxon>
        <taxon>Pseudonocardiaceae</taxon>
        <taxon>Amycolatopsis</taxon>
    </lineage>
</organism>
<sequence length="69" mass="7785">MVFIPRLNTSMTQHGMSGSIAGRAEMIEAVEAQGWQMVEWTVTQDENGRPEAYPLFRRRQPAPAARAPR</sequence>
<evidence type="ECO:0008006" key="3">
    <source>
        <dbReference type="Google" id="ProtNLM"/>
    </source>
</evidence>
<dbReference type="RefSeq" id="WP_344281554.1">
    <property type="nucleotide sequence ID" value="NZ_BAAAHV010000021.1"/>
</dbReference>
<keyword evidence="2" id="KW-1185">Reference proteome</keyword>
<name>A0ABW5HQL4_9PSEU</name>
<dbReference type="EMBL" id="JBHUKQ010000003">
    <property type="protein sequence ID" value="MFD2479271.1"/>
    <property type="molecule type" value="Genomic_DNA"/>
</dbReference>
<comment type="caution">
    <text evidence="1">The sequence shown here is derived from an EMBL/GenBank/DDBJ whole genome shotgun (WGS) entry which is preliminary data.</text>
</comment>
<reference evidence="2" key="1">
    <citation type="journal article" date="2019" name="Int. J. Syst. Evol. Microbiol.">
        <title>The Global Catalogue of Microorganisms (GCM) 10K type strain sequencing project: providing services to taxonomists for standard genome sequencing and annotation.</title>
        <authorList>
            <consortium name="The Broad Institute Genomics Platform"/>
            <consortium name="The Broad Institute Genome Sequencing Center for Infectious Disease"/>
            <person name="Wu L."/>
            <person name="Ma J."/>
        </authorList>
    </citation>
    <scope>NUCLEOTIDE SEQUENCE [LARGE SCALE GENOMIC DNA]</scope>
    <source>
        <strain evidence="2">CGMCC 4.7638</strain>
    </source>
</reference>